<dbReference type="Pfam" id="PF03314">
    <property type="entry name" value="DUF273"/>
    <property type="match status" value="1"/>
</dbReference>
<dbReference type="STRING" id="174720.A0A0N5B373"/>
<evidence type="ECO:0000313" key="2">
    <source>
        <dbReference type="WBParaSite" id="SPAL_0000052400.1"/>
    </source>
</evidence>
<dbReference type="Gene3D" id="3.90.550.10">
    <property type="entry name" value="Spore Coat Polysaccharide Biosynthesis Protein SpsA, Chain A"/>
    <property type="match status" value="1"/>
</dbReference>
<dbReference type="PANTHER" id="PTHR31562:SF4">
    <property type="entry name" value="DUF268 DOMAIN-CONTAINING PROTEIN-RELATED"/>
    <property type="match status" value="1"/>
</dbReference>
<sequence>MILTVIGNIYYDSLDNSDNVGTITDDSVNNKLHPYQIAIVMVIESASESNYKQAIETVKCYSLRYNYTFVILYQEKVPEFSYNCHYRDFMFRIHCIIANYAQKYKKEIKYILFIDGDIGVVNPPHGLENYLSKDGDDILFYDRTFNYEIMAGSYIIRNTLYTRSFLKFFADYEYKMPKTNDGRDNVALQAVFVDFMGTVEHRNKYLQCMKIYNYAIGYDENMLFVSCMRYILNLMDETPNDTNYHTYDGGKIKILRKLSKKRWARDGWLSDWKFCNYDLFHHAWKQEEIKKHRIVFKRRFLANKKKCKGSDFLKLWDYDKSFKRNCKVVDNYIKLYVDYAHRHYLKEIIESNITEIED</sequence>
<organism evidence="1 2">
    <name type="scientific">Strongyloides papillosus</name>
    <name type="common">Intestinal threadworm</name>
    <dbReference type="NCBI Taxonomy" id="174720"/>
    <lineage>
        <taxon>Eukaryota</taxon>
        <taxon>Metazoa</taxon>
        <taxon>Ecdysozoa</taxon>
        <taxon>Nematoda</taxon>
        <taxon>Chromadorea</taxon>
        <taxon>Rhabditida</taxon>
        <taxon>Tylenchina</taxon>
        <taxon>Panagrolaimomorpha</taxon>
        <taxon>Strongyloidoidea</taxon>
        <taxon>Strongyloididae</taxon>
        <taxon>Strongyloides</taxon>
    </lineage>
</organism>
<protein>
    <submittedName>
        <fullName evidence="2">Glycosyltransferase family 8 protein</fullName>
    </submittedName>
</protein>
<evidence type="ECO:0000313" key="1">
    <source>
        <dbReference type="Proteomes" id="UP000046392"/>
    </source>
</evidence>
<dbReference type="InterPro" id="IPR029044">
    <property type="entry name" value="Nucleotide-diphossugar_trans"/>
</dbReference>
<keyword evidence="1" id="KW-1185">Reference proteome</keyword>
<accession>A0A0N5B373</accession>
<name>A0A0N5B373_STREA</name>
<dbReference type="Proteomes" id="UP000046392">
    <property type="component" value="Unplaced"/>
</dbReference>
<proteinExistence type="predicted"/>
<dbReference type="InterPro" id="IPR004988">
    <property type="entry name" value="DUF273"/>
</dbReference>
<dbReference type="AlphaFoldDB" id="A0A0N5B373"/>
<reference evidence="2" key="1">
    <citation type="submission" date="2017-02" db="UniProtKB">
        <authorList>
            <consortium name="WormBaseParasite"/>
        </authorList>
    </citation>
    <scope>IDENTIFICATION</scope>
</reference>
<dbReference type="PANTHER" id="PTHR31562">
    <property type="entry name" value="PROTEIN CBG18972"/>
    <property type="match status" value="1"/>
</dbReference>
<dbReference type="WBParaSite" id="SPAL_0000052400.1">
    <property type="protein sequence ID" value="SPAL_0000052400.1"/>
    <property type="gene ID" value="SPAL_0000052400"/>
</dbReference>